<evidence type="ECO:0008006" key="4">
    <source>
        <dbReference type="Google" id="ProtNLM"/>
    </source>
</evidence>
<dbReference type="InterPro" id="IPR005024">
    <property type="entry name" value="Snf7_fam"/>
</dbReference>
<organism evidence="3">
    <name type="scientific">Menopon gallinae</name>
    <name type="common">poultry shaft louse</name>
    <dbReference type="NCBI Taxonomy" id="328185"/>
    <lineage>
        <taxon>Eukaryota</taxon>
        <taxon>Metazoa</taxon>
        <taxon>Ecdysozoa</taxon>
        <taxon>Arthropoda</taxon>
        <taxon>Hexapoda</taxon>
        <taxon>Insecta</taxon>
        <taxon>Pterygota</taxon>
        <taxon>Neoptera</taxon>
        <taxon>Paraneoptera</taxon>
        <taxon>Psocodea</taxon>
        <taxon>Troctomorpha</taxon>
        <taxon>Phthiraptera</taxon>
        <taxon>Amblycera</taxon>
        <taxon>Menoponidae</taxon>
        <taxon>Menopon</taxon>
    </lineage>
</organism>
<dbReference type="Pfam" id="PF03357">
    <property type="entry name" value="Snf7"/>
    <property type="match status" value="2"/>
</dbReference>
<comment type="caution">
    <text evidence="3">The sequence shown here is derived from an EMBL/GenBank/DDBJ whole genome shotgun (WGS) entry which is preliminary data.</text>
</comment>
<dbReference type="Gene3D" id="6.10.140.1230">
    <property type="match status" value="2"/>
</dbReference>
<feature type="compositionally biased region" description="Basic and acidic residues" evidence="2">
    <location>
        <begin position="240"/>
        <end position="251"/>
    </location>
</feature>
<evidence type="ECO:0000256" key="1">
    <source>
        <dbReference type="ARBA" id="ARBA00006190"/>
    </source>
</evidence>
<accession>A0AAW2I3U7</accession>
<dbReference type="EMBL" id="JARGDH010000002">
    <property type="protein sequence ID" value="KAL0276616.1"/>
    <property type="molecule type" value="Genomic_DNA"/>
</dbReference>
<protein>
    <recommendedName>
        <fullName evidence="4">Charged multivesicular body protein 3</fullName>
    </recommendedName>
</protein>
<name>A0AAW2I3U7_9NEOP</name>
<sequence>MGLFGKTQEKSPKDMVQEWTHKLRKEGYALDRQVRGIMREEEKIKRSLKEAAKKGDKDVCVILAKEVIKARKAIAKIHTTKTHLNSVQLQMKNQLAQAKITGHMSSSTEIMAGMNHLTQIPEIKYVATKLQKEMIKKSTEVMAAMQSVLRLSDVSDTMRELSQEMMKAGIIEEMLEETFEGMEDTEEMEEEAQGEVDRILWELTAGQLGKAPPAVTGSLPPLSVGEGTSAEYEENEEELENMRSRLDALRS</sequence>
<evidence type="ECO:0000256" key="2">
    <source>
        <dbReference type="SAM" id="MobiDB-lite"/>
    </source>
</evidence>
<dbReference type="AlphaFoldDB" id="A0AAW2I3U7"/>
<dbReference type="GO" id="GO:0007034">
    <property type="term" value="P:vacuolar transport"/>
    <property type="evidence" value="ECO:0007669"/>
    <property type="project" value="InterPro"/>
</dbReference>
<proteinExistence type="inferred from homology"/>
<reference evidence="3" key="1">
    <citation type="journal article" date="2024" name="Gigascience">
        <title>Chromosome-level genome of the poultry shaft louse Menopon gallinae provides insight into the host-switching and adaptive evolution of parasitic lice.</title>
        <authorList>
            <person name="Xu Y."/>
            <person name="Ma L."/>
            <person name="Liu S."/>
            <person name="Liang Y."/>
            <person name="Liu Q."/>
            <person name="He Z."/>
            <person name="Tian L."/>
            <person name="Duan Y."/>
            <person name="Cai W."/>
            <person name="Li H."/>
            <person name="Song F."/>
        </authorList>
    </citation>
    <scope>NUCLEOTIDE SEQUENCE</scope>
    <source>
        <strain evidence="3">Cailab_2023a</strain>
    </source>
</reference>
<gene>
    <name evidence="3" type="ORF">PYX00_004154</name>
</gene>
<dbReference type="PANTHER" id="PTHR10476">
    <property type="entry name" value="CHARGED MULTIVESICULAR BODY PROTEIN"/>
    <property type="match status" value="1"/>
</dbReference>
<feature type="region of interest" description="Disordered" evidence="2">
    <location>
        <begin position="210"/>
        <end position="251"/>
    </location>
</feature>
<evidence type="ECO:0000313" key="3">
    <source>
        <dbReference type="EMBL" id="KAL0276616.1"/>
    </source>
</evidence>
<comment type="similarity">
    <text evidence="1">Belongs to the SNF7 family.</text>
</comment>